<reference evidence="1" key="2">
    <citation type="journal article" date="2015" name="Fish Shellfish Immunol.">
        <title>Early steps in the European eel (Anguilla anguilla)-Vibrio vulnificus interaction in the gills: Role of the RtxA13 toxin.</title>
        <authorList>
            <person name="Callol A."/>
            <person name="Pajuelo D."/>
            <person name="Ebbesson L."/>
            <person name="Teles M."/>
            <person name="MacKenzie S."/>
            <person name="Amaro C."/>
        </authorList>
    </citation>
    <scope>NUCLEOTIDE SEQUENCE</scope>
</reference>
<dbReference type="AlphaFoldDB" id="A0A0E9TZN2"/>
<proteinExistence type="predicted"/>
<name>A0A0E9TZN2_ANGAN</name>
<reference evidence="1" key="1">
    <citation type="submission" date="2014-11" db="EMBL/GenBank/DDBJ databases">
        <authorList>
            <person name="Amaro Gonzalez C."/>
        </authorList>
    </citation>
    <scope>NUCLEOTIDE SEQUENCE</scope>
</reference>
<dbReference type="EMBL" id="GBXM01050379">
    <property type="protein sequence ID" value="JAH58198.1"/>
    <property type="molecule type" value="Transcribed_RNA"/>
</dbReference>
<evidence type="ECO:0000313" key="1">
    <source>
        <dbReference type="EMBL" id="JAH58198.1"/>
    </source>
</evidence>
<accession>A0A0E9TZN2</accession>
<protein>
    <submittedName>
        <fullName evidence="1">Uncharacterized protein</fullName>
    </submittedName>
</protein>
<organism evidence="1">
    <name type="scientific">Anguilla anguilla</name>
    <name type="common">European freshwater eel</name>
    <name type="synonym">Muraena anguilla</name>
    <dbReference type="NCBI Taxonomy" id="7936"/>
    <lineage>
        <taxon>Eukaryota</taxon>
        <taxon>Metazoa</taxon>
        <taxon>Chordata</taxon>
        <taxon>Craniata</taxon>
        <taxon>Vertebrata</taxon>
        <taxon>Euteleostomi</taxon>
        <taxon>Actinopterygii</taxon>
        <taxon>Neopterygii</taxon>
        <taxon>Teleostei</taxon>
        <taxon>Anguilliformes</taxon>
        <taxon>Anguillidae</taxon>
        <taxon>Anguilla</taxon>
    </lineage>
</organism>
<sequence length="30" mass="3391">MKLLAKLGRSCRKAVGGVAYRILMYKTFSE</sequence>